<sequence length="110" mass="12622">MRCSKSDDGGLVRFEEWCKDSLSATSFLSDRDKALAAAMCWQIWKDRCSFMYQDITFDLFSMNSDLALRLWKKSFEDVLKYNTNGAFNGDLSHASLAVVFRDHMGKILMA</sequence>
<dbReference type="EMBL" id="JAAIUW010000006">
    <property type="protein sequence ID" value="KAF7826369.1"/>
    <property type="molecule type" value="Genomic_DNA"/>
</dbReference>
<evidence type="ECO:0000313" key="2">
    <source>
        <dbReference type="Proteomes" id="UP000634136"/>
    </source>
</evidence>
<accession>A0A834WQW6</accession>
<protein>
    <submittedName>
        <fullName evidence="1">Uncharacterized protein</fullName>
    </submittedName>
</protein>
<organism evidence="1 2">
    <name type="scientific">Senna tora</name>
    <dbReference type="NCBI Taxonomy" id="362788"/>
    <lineage>
        <taxon>Eukaryota</taxon>
        <taxon>Viridiplantae</taxon>
        <taxon>Streptophyta</taxon>
        <taxon>Embryophyta</taxon>
        <taxon>Tracheophyta</taxon>
        <taxon>Spermatophyta</taxon>
        <taxon>Magnoliopsida</taxon>
        <taxon>eudicotyledons</taxon>
        <taxon>Gunneridae</taxon>
        <taxon>Pentapetalae</taxon>
        <taxon>rosids</taxon>
        <taxon>fabids</taxon>
        <taxon>Fabales</taxon>
        <taxon>Fabaceae</taxon>
        <taxon>Caesalpinioideae</taxon>
        <taxon>Cassia clade</taxon>
        <taxon>Senna</taxon>
    </lineage>
</organism>
<evidence type="ECO:0000313" key="1">
    <source>
        <dbReference type="EMBL" id="KAF7826369.1"/>
    </source>
</evidence>
<reference evidence="1" key="1">
    <citation type="submission" date="2020-09" db="EMBL/GenBank/DDBJ databases">
        <title>Genome-Enabled Discovery of Anthraquinone Biosynthesis in Senna tora.</title>
        <authorList>
            <person name="Kang S.-H."/>
            <person name="Pandey R.P."/>
            <person name="Lee C.-M."/>
            <person name="Sim J.-S."/>
            <person name="Jeong J.-T."/>
            <person name="Choi B.-S."/>
            <person name="Jung M."/>
            <person name="Ginzburg D."/>
            <person name="Zhao K."/>
            <person name="Won S.Y."/>
            <person name="Oh T.-J."/>
            <person name="Yu Y."/>
            <person name="Kim N.-H."/>
            <person name="Lee O.R."/>
            <person name="Lee T.-H."/>
            <person name="Bashyal P."/>
            <person name="Kim T.-S."/>
            <person name="Lee W.-H."/>
            <person name="Kawkins C."/>
            <person name="Kim C.-K."/>
            <person name="Kim J.S."/>
            <person name="Ahn B.O."/>
            <person name="Rhee S.Y."/>
            <person name="Sohng J.K."/>
        </authorList>
    </citation>
    <scope>NUCLEOTIDE SEQUENCE</scope>
    <source>
        <tissue evidence="1">Leaf</tissue>
    </source>
</reference>
<dbReference type="AlphaFoldDB" id="A0A834WQW6"/>
<gene>
    <name evidence="1" type="ORF">G2W53_017533</name>
</gene>
<proteinExistence type="predicted"/>
<comment type="caution">
    <text evidence="1">The sequence shown here is derived from an EMBL/GenBank/DDBJ whole genome shotgun (WGS) entry which is preliminary data.</text>
</comment>
<keyword evidence="2" id="KW-1185">Reference proteome</keyword>
<name>A0A834WQW6_9FABA</name>
<dbReference type="Proteomes" id="UP000634136">
    <property type="component" value="Unassembled WGS sequence"/>
</dbReference>